<organism evidence="3 4">
    <name type="scientific">Brachionus calyciflorus</name>
    <dbReference type="NCBI Taxonomy" id="104777"/>
    <lineage>
        <taxon>Eukaryota</taxon>
        <taxon>Metazoa</taxon>
        <taxon>Spiralia</taxon>
        <taxon>Gnathifera</taxon>
        <taxon>Rotifera</taxon>
        <taxon>Eurotatoria</taxon>
        <taxon>Monogononta</taxon>
        <taxon>Pseudotrocha</taxon>
        <taxon>Ploima</taxon>
        <taxon>Brachionidae</taxon>
        <taxon>Brachionus</taxon>
    </lineage>
</organism>
<keyword evidence="4" id="KW-1185">Reference proteome</keyword>
<evidence type="ECO:0000313" key="3">
    <source>
        <dbReference type="EMBL" id="CAF1064027.1"/>
    </source>
</evidence>
<protein>
    <submittedName>
        <fullName evidence="3">Uncharacterized protein</fullName>
    </submittedName>
</protein>
<dbReference type="EMBL" id="CAJNOC010005855">
    <property type="protein sequence ID" value="CAF1064027.1"/>
    <property type="molecule type" value="Genomic_DNA"/>
</dbReference>
<evidence type="ECO:0000256" key="2">
    <source>
        <dbReference type="SAM" id="MobiDB-lite"/>
    </source>
</evidence>
<evidence type="ECO:0000313" key="4">
    <source>
        <dbReference type="Proteomes" id="UP000663879"/>
    </source>
</evidence>
<sequence>MTTILIKENTPPNSGIQISISHTKEKPRTPSPQRKISESNEFQDLSDLNTMTQNSNQKNFFKYETPANKKKFINPLAINKKPIFSIFTPTDKSINTNPQTLNHEVDDCFYNPIENSFTRNTQEFLFQKPKKNLTQDEISIENGKNKQINFENINSNNYEDDLNKKISESNSEKDSIETLFCSCEITEDLDNDEPSRKIIIDRSLDLSPISDQTPIINKTNYFIFEKSKKLDEPSSGDNTTNTQTDNTETSNFTFEKSKKMHLDVQTLRNLLPFDVNTKTTNLKTCGRPLEENELNRKISKVKTVEISSIEDLSQEKCENNDGNTFESEDMFDNDDSSVNNSDSDESENDDENGLLEMVDEFCQRFKSKVKNLKKKNSATSANQLYQPVHEFFDKQTQTDLNSSDNLNPKSELVKRIVKESEPIEKPFKKISCKLTTTAPTETKPQSNVSKDTKKTIELINAAAKEDYNVIQNLIENLEKKEKEMNEKIEKSHRKYMGCLNYIDNLLDSKLSIQKEIHRLQRKINQGLSNFDS</sequence>
<keyword evidence="1" id="KW-0175">Coiled coil</keyword>
<feature type="region of interest" description="Disordered" evidence="2">
    <location>
        <begin position="1"/>
        <end position="38"/>
    </location>
</feature>
<name>A0A814LCS1_9BILA</name>
<feature type="compositionally biased region" description="Polar residues" evidence="2">
    <location>
        <begin position="10"/>
        <end position="21"/>
    </location>
</feature>
<feature type="coiled-coil region" evidence="1">
    <location>
        <begin position="460"/>
        <end position="522"/>
    </location>
</feature>
<feature type="region of interest" description="Disordered" evidence="2">
    <location>
        <begin position="230"/>
        <end position="253"/>
    </location>
</feature>
<feature type="compositionally biased region" description="Acidic residues" evidence="2">
    <location>
        <begin position="342"/>
        <end position="352"/>
    </location>
</feature>
<comment type="caution">
    <text evidence="3">The sequence shown here is derived from an EMBL/GenBank/DDBJ whole genome shotgun (WGS) entry which is preliminary data.</text>
</comment>
<gene>
    <name evidence="3" type="ORF">OXX778_LOCUS19415</name>
</gene>
<accession>A0A814LCS1</accession>
<feature type="region of interest" description="Disordered" evidence="2">
    <location>
        <begin position="312"/>
        <end position="352"/>
    </location>
</feature>
<feature type="compositionally biased region" description="Acidic residues" evidence="2">
    <location>
        <begin position="326"/>
        <end position="335"/>
    </location>
</feature>
<evidence type="ECO:0000256" key="1">
    <source>
        <dbReference type="SAM" id="Coils"/>
    </source>
</evidence>
<proteinExistence type="predicted"/>
<feature type="compositionally biased region" description="Low complexity" evidence="2">
    <location>
        <begin position="238"/>
        <end position="251"/>
    </location>
</feature>
<reference evidence="3" key="1">
    <citation type="submission" date="2021-02" db="EMBL/GenBank/DDBJ databases">
        <authorList>
            <person name="Nowell W R."/>
        </authorList>
    </citation>
    <scope>NUCLEOTIDE SEQUENCE</scope>
    <source>
        <strain evidence="3">Ploen Becks lab</strain>
    </source>
</reference>
<dbReference type="AlphaFoldDB" id="A0A814LCS1"/>
<dbReference type="Proteomes" id="UP000663879">
    <property type="component" value="Unassembled WGS sequence"/>
</dbReference>